<keyword evidence="1" id="KW-0812">Transmembrane</keyword>
<keyword evidence="1" id="KW-1133">Transmembrane helix</keyword>
<dbReference type="RefSeq" id="WP_138727948.1">
    <property type="nucleotide sequence ID" value="NZ_SRMP02000012.1"/>
</dbReference>
<comment type="caution">
    <text evidence="2">The sequence shown here is derived from an EMBL/GenBank/DDBJ whole genome shotgun (WGS) entry which is preliminary data.</text>
</comment>
<gene>
    <name evidence="2" type="ORF">E5L68_008015</name>
</gene>
<evidence type="ECO:0000313" key="3">
    <source>
        <dbReference type="Proteomes" id="UP001517367"/>
    </source>
</evidence>
<dbReference type="Pfam" id="PF12869">
    <property type="entry name" value="tRNA_anti-like"/>
    <property type="match status" value="1"/>
</dbReference>
<accession>A0ABW9JGD0</accession>
<feature type="transmembrane region" description="Helical" evidence="1">
    <location>
        <begin position="21"/>
        <end position="38"/>
    </location>
</feature>
<feature type="transmembrane region" description="Helical" evidence="1">
    <location>
        <begin position="44"/>
        <end position="62"/>
    </location>
</feature>
<keyword evidence="3" id="KW-1185">Reference proteome</keyword>
<dbReference type="InterPro" id="IPR024422">
    <property type="entry name" value="Protein_unknown_function_OB"/>
</dbReference>
<evidence type="ECO:0000313" key="2">
    <source>
        <dbReference type="EMBL" id="MFN0291335.1"/>
    </source>
</evidence>
<protein>
    <submittedName>
        <fullName evidence="2">OB-fold protein</fullName>
    </submittedName>
</protein>
<sequence>MNQNYTNPQIQNKKNETLLEIFKWIFFVFAIIFALAGLKYSFVASVAFISIALMLFPPLKSFIADKVPFLKKRLWKGIVLGCLAIFGLTLFGGSLPTDGFENVNTKTSEVEIKKAYSNYRENTINTTKNLSERDKKIRENAIQELTKNRVFNDLVLNKTIDQKYLTLMQTIGYGMASSTKDDLFSIPEDAEKKCALIPEGLPFVINVIRLAMYGGITDDILDVIERYQAEFGEYGYSGTSKYNHNGELKYKLENDFSLAEILVIIDNKNTKVLDAYCESIQNNLINWTDEEVSKSKYPHLSNRYSFNDYLKENHPSSKYILDYDLKITAASLYSAYDTNEIDADNLYKGKKILVTGTINDIGVDVLGDGYITLSTAGYGDVQCIYSEKSDASGYRKGTKVTLIGVCKGKTLGNVLITDCKRI</sequence>
<dbReference type="Proteomes" id="UP001517367">
    <property type="component" value="Unassembled WGS sequence"/>
</dbReference>
<evidence type="ECO:0000256" key="1">
    <source>
        <dbReference type="SAM" id="Phobius"/>
    </source>
</evidence>
<organism evidence="2 3">
    <name type="scientific">Pedobacter helvus</name>
    <dbReference type="NCBI Taxonomy" id="2563444"/>
    <lineage>
        <taxon>Bacteria</taxon>
        <taxon>Pseudomonadati</taxon>
        <taxon>Bacteroidota</taxon>
        <taxon>Sphingobacteriia</taxon>
        <taxon>Sphingobacteriales</taxon>
        <taxon>Sphingobacteriaceae</taxon>
        <taxon>Pedobacter</taxon>
    </lineage>
</organism>
<reference evidence="2 3" key="1">
    <citation type="submission" date="2024-12" db="EMBL/GenBank/DDBJ databases">
        <authorList>
            <person name="Hu S."/>
        </authorList>
    </citation>
    <scope>NUCLEOTIDE SEQUENCE [LARGE SCALE GENOMIC DNA]</scope>
    <source>
        <strain evidence="2 3">P-25</strain>
    </source>
</reference>
<feature type="transmembrane region" description="Helical" evidence="1">
    <location>
        <begin position="74"/>
        <end position="95"/>
    </location>
</feature>
<dbReference type="EMBL" id="SRMP02000012">
    <property type="protein sequence ID" value="MFN0291335.1"/>
    <property type="molecule type" value="Genomic_DNA"/>
</dbReference>
<name>A0ABW9JGD0_9SPHI</name>
<keyword evidence="1" id="KW-0472">Membrane</keyword>
<proteinExistence type="predicted"/>